<gene>
    <name evidence="1" type="ORF">KSP9073_00978</name>
</gene>
<dbReference type="EMBL" id="ONZI01000001">
    <property type="protein sequence ID" value="SPJ32976.1"/>
    <property type="molecule type" value="Genomic_DNA"/>
</dbReference>
<reference evidence="2" key="1">
    <citation type="submission" date="2018-03" db="EMBL/GenBank/DDBJ databases">
        <authorList>
            <person name="Navarro De La Torre S."/>
        </authorList>
    </citation>
    <scope>NUCLEOTIDE SEQUENCE [LARGE SCALE GENOMIC DNA]</scope>
    <source>
        <strain evidence="2">EAod3</strain>
    </source>
</reference>
<dbReference type="AlphaFoldDB" id="A0A2R8CJA9"/>
<evidence type="ECO:0000313" key="1">
    <source>
        <dbReference type="EMBL" id="SPJ32976.1"/>
    </source>
</evidence>
<dbReference type="OrthoDB" id="6183381at2"/>
<dbReference type="RefSeq" id="WP_108841753.1">
    <property type="nucleotide sequence ID" value="NZ_ONZI01000001.1"/>
</dbReference>
<accession>A0A2R8CJA9</accession>
<dbReference type="Proteomes" id="UP000244934">
    <property type="component" value="Unassembled WGS sequence"/>
</dbReference>
<protein>
    <submittedName>
        <fullName evidence="1">Uncharacterized protein</fullName>
    </submittedName>
</protein>
<evidence type="ECO:0000313" key="2">
    <source>
        <dbReference type="Proteomes" id="UP000244934"/>
    </source>
</evidence>
<organism evidence="1 2">
    <name type="scientific">Kushneria phyllosphaerae</name>
    <dbReference type="NCBI Taxonomy" id="2100822"/>
    <lineage>
        <taxon>Bacteria</taxon>
        <taxon>Pseudomonadati</taxon>
        <taxon>Pseudomonadota</taxon>
        <taxon>Gammaproteobacteria</taxon>
        <taxon>Oceanospirillales</taxon>
        <taxon>Halomonadaceae</taxon>
        <taxon>Kushneria</taxon>
    </lineage>
</organism>
<keyword evidence="2" id="KW-1185">Reference proteome</keyword>
<name>A0A2R8CJA9_9GAMM</name>
<sequence>MEGIVSNYRDVVRKGGYTLMSEQAPPRDTPLECIYIDNDSQSIRTTSARLGMADSQTWCTESGVTEALISGSSSFISSMAWRAGTPSQSGNPGR</sequence>
<proteinExistence type="predicted"/>